<feature type="binding site" evidence="10">
    <location>
        <position position="307"/>
    </location>
    <ligand>
        <name>NAD(+)</name>
        <dbReference type="ChEBI" id="CHEBI:57540"/>
    </ligand>
</feature>
<evidence type="ECO:0000256" key="9">
    <source>
        <dbReference type="ARBA" id="ARBA00034005"/>
    </source>
</evidence>
<dbReference type="Proteomes" id="UP000238672">
    <property type="component" value="Unassembled WGS sequence"/>
</dbReference>
<comment type="catalytic activity">
    <reaction evidence="9 10">
        <text>NAD(+) + (deoxyribonucleotide)n-3'-hydroxyl + 5'-phospho-(deoxyribonucleotide)m = (deoxyribonucleotide)n+m + AMP + beta-nicotinamide D-nucleotide.</text>
        <dbReference type="EC" id="6.5.1.2"/>
    </reaction>
</comment>
<evidence type="ECO:0000259" key="11">
    <source>
        <dbReference type="PROSITE" id="PS50172"/>
    </source>
</evidence>
<feature type="binding site" evidence="10">
    <location>
        <begin position="82"/>
        <end position="83"/>
    </location>
    <ligand>
        <name>NAD(+)</name>
        <dbReference type="ChEBI" id="CHEBI:57540"/>
    </ligand>
</feature>
<keyword evidence="8 10" id="KW-0234">DNA repair</keyword>
<evidence type="ECO:0000256" key="4">
    <source>
        <dbReference type="ARBA" id="ARBA00022763"/>
    </source>
</evidence>
<gene>
    <name evidence="10" type="primary">ligA</name>
    <name evidence="12" type="ORF">C6B37_01460</name>
</gene>
<dbReference type="InterPro" id="IPR013840">
    <property type="entry name" value="DNAligase_N"/>
</dbReference>
<evidence type="ECO:0000256" key="1">
    <source>
        <dbReference type="ARBA" id="ARBA00022598"/>
    </source>
</evidence>
<feature type="binding site" evidence="10">
    <location>
        <position position="423"/>
    </location>
    <ligand>
        <name>Zn(2+)</name>
        <dbReference type="ChEBI" id="CHEBI:29105"/>
    </ligand>
</feature>
<dbReference type="FunFam" id="3.30.470.30:FF:000001">
    <property type="entry name" value="DNA ligase"/>
    <property type="match status" value="1"/>
</dbReference>
<keyword evidence="13" id="KW-1185">Reference proteome</keyword>
<sequence length="674" mass="78563">MTEEIKQRIKFLTDTLQKANYEYYQLSQSTLTDQQYDALLRELIILEQKYPHFKLNYSPTFRINGFLSKKFTKITHDTPMLSLNNVFNLSELKNFYKNIVKKFPHCQFITELKIDGVAISLKYEKGQLVQGATRGNGHIGEVITNNIKTIKNIPLKLQQNIDLEVRGEILFDYETFHNLNKIQQQNNKKLFSNPRNAASGTLRQLDSNITAKRNLFSFVYAIAIPPQHIRTQKDSLEFLKKLGFNINPHYYLINSFEELTTIIKKYEQLKKQLSYDIDGIVIKINDLTLYPRIGYTSKFPKWAIAYKFNSSQNETIVRNISFQIGRTGSITPIAELLPVMVSGSLISRVTLHNFNYIQKKDIRINDFVLIHKSGSVIPEIIEVIKTKRTDQQTFNMITNCPFCHYPLTKYNNEVDYFCLNENCEEQKIKKIIHFVSRPAMDINVLGEKTLNLFFKKKLVQNISDLYLLKQYQEQLNQLPGFKIKKVNNILVALEKSKNQPFERLLFALGIRHVGIKIAKVLTKTFHHIEHLQKATLEQMLNIPEVGIEIGKSIQKYFSNDKNLQEIHLLKKNGLKFYVSENSQKLFDNFFANKKVVLTGTFSFYSRSQLTTLLEQYGAYVVNSINKNTDYLIYSQKDSTKFIKAQKLEIPMINENYLMKLLNNIINNKQLQNKN</sequence>
<dbReference type="HAMAP" id="MF_01588">
    <property type="entry name" value="DNA_ligase_A"/>
    <property type="match status" value="1"/>
</dbReference>
<dbReference type="Pfam" id="PF00533">
    <property type="entry name" value="BRCT"/>
    <property type="match status" value="1"/>
</dbReference>
<keyword evidence="1 10" id="KW-0436">Ligase</keyword>
<dbReference type="Pfam" id="PF12826">
    <property type="entry name" value="HHH_2"/>
    <property type="match status" value="1"/>
</dbReference>
<dbReference type="SUPFAM" id="SSF56091">
    <property type="entry name" value="DNA ligase/mRNA capping enzyme, catalytic domain"/>
    <property type="match status" value="1"/>
</dbReference>
<keyword evidence="7 10" id="KW-0520">NAD</keyword>
<keyword evidence="10" id="KW-0464">Manganese</keyword>
<comment type="function">
    <text evidence="10">DNA ligase that catalyzes the formation of phosphodiester linkages between 5'-phosphoryl and 3'-hydroxyl groups in double-stranded DNA using NAD as a coenzyme and as the energy source for the reaction. It is essential for DNA replication and repair of damaged DNA.</text>
</comment>
<evidence type="ECO:0000256" key="7">
    <source>
        <dbReference type="ARBA" id="ARBA00023027"/>
    </source>
</evidence>
<dbReference type="SUPFAM" id="SSF50249">
    <property type="entry name" value="Nucleic acid-binding proteins"/>
    <property type="match status" value="1"/>
</dbReference>
<proteinExistence type="inferred from homology"/>
<dbReference type="Pfam" id="PF01653">
    <property type="entry name" value="DNA_ligase_aden"/>
    <property type="match status" value="1"/>
</dbReference>
<evidence type="ECO:0000313" key="12">
    <source>
        <dbReference type="EMBL" id="PQP79725.1"/>
    </source>
</evidence>
<dbReference type="FunFam" id="1.10.150.20:FF:000006">
    <property type="entry name" value="DNA ligase"/>
    <property type="match status" value="1"/>
</dbReference>
<dbReference type="PIRSF" id="PIRSF001604">
    <property type="entry name" value="LigA"/>
    <property type="match status" value="1"/>
</dbReference>
<dbReference type="GO" id="GO:0006281">
    <property type="term" value="P:DNA repair"/>
    <property type="evidence" value="ECO:0007669"/>
    <property type="project" value="UniProtKB-KW"/>
</dbReference>
<dbReference type="InterPro" id="IPR012340">
    <property type="entry name" value="NA-bd_OB-fold"/>
</dbReference>
<dbReference type="Gene3D" id="2.40.50.140">
    <property type="entry name" value="Nucleic acid-binding proteins"/>
    <property type="match status" value="1"/>
</dbReference>
<dbReference type="InterPro" id="IPR001679">
    <property type="entry name" value="DNA_ligase"/>
</dbReference>
<organism evidence="12 13">
    <name type="scientific">Candidatus Phytoplasma phoenicium</name>
    <dbReference type="NCBI Taxonomy" id="198422"/>
    <lineage>
        <taxon>Bacteria</taxon>
        <taxon>Bacillati</taxon>
        <taxon>Mycoplasmatota</taxon>
        <taxon>Mollicutes</taxon>
        <taxon>Acholeplasmatales</taxon>
        <taxon>Acholeplasmataceae</taxon>
        <taxon>Candidatus Phytoplasma</taxon>
        <taxon>16SrIX (Pigeon pea witches'-broom group)</taxon>
    </lineage>
</organism>
<feature type="binding site" evidence="10">
    <location>
        <position position="418"/>
    </location>
    <ligand>
        <name>Zn(2+)</name>
        <dbReference type="ChEBI" id="CHEBI:29105"/>
    </ligand>
</feature>
<evidence type="ECO:0000256" key="3">
    <source>
        <dbReference type="ARBA" id="ARBA00022723"/>
    </source>
</evidence>
<dbReference type="GO" id="GO:0005829">
    <property type="term" value="C:cytosol"/>
    <property type="evidence" value="ECO:0007669"/>
    <property type="project" value="TreeGrafter"/>
</dbReference>
<dbReference type="EC" id="6.5.1.2" evidence="10"/>
<feature type="binding site" evidence="10">
    <location>
        <position position="403"/>
    </location>
    <ligand>
        <name>Zn(2+)</name>
        <dbReference type="ChEBI" id="CHEBI:29105"/>
    </ligand>
</feature>
<dbReference type="GO" id="GO:0006260">
    <property type="term" value="P:DNA replication"/>
    <property type="evidence" value="ECO:0007669"/>
    <property type="project" value="UniProtKB-KW"/>
</dbReference>
<dbReference type="InterPro" id="IPR041663">
    <property type="entry name" value="DisA/LigA_HHH"/>
</dbReference>
<accession>A0A2S8NUU9</accession>
<feature type="binding site" evidence="10">
    <location>
        <position position="168"/>
    </location>
    <ligand>
        <name>NAD(+)</name>
        <dbReference type="ChEBI" id="CHEBI:57540"/>
    </ligand>
</feature>
<comment type="caution">
    <text evidence="12">The sequence shown here is derived from an EMBL/GenBank/DDBJ whole genome shotgun (WGS) entry which is preliminary data.</text>
</comment>
<comment type="cofactor">
    <cofactor evidence="10">
        <name>Mg(2+)</name>
        <dbReference type="ChEBI" id="CHEBI:18420"/>
    </cofactor>
    <cofactor evidence="10">
        <name>Mn(2+)</name>
        <dbReference type="ChEBI" id="CHEBI:29035"/>
    </cofactor>
</comment>
<dbReference type="Gene3D" id="1.10.150.20">
    <property type="entry name" value="5' to 3' exonuclease, C-terminal subdomain"/>
    <property type="match status" value="2"/>
</dbReference>
<comment type="similarity">
    <text evidence="10">Belongs to the NAD-dependent DNA ligase family. LigA subfamily.</text>
</comment>
<dbReference type="PANTHER" id="PTHR23389:SF9">
    <property type="entry name" value="DNA LIGASE"/>
    <property type="match status" value="1"/>
</dbReference>
<feature type="domain" description="BRCT" evidence="11">
    <location>
        <begin position="585"/>
        <end position="661"/>
    </location>
</feature>
<evidence type="ECO:0000313" key="13">
    <source>
        <dbReference type="Proteomes" id="UP000238672"/>
    </source>
</evidence>
<dbReference type="SMART" id="SM00292">
    <property type="entry name" value="BRCT"/>
    <property type="match status" value="1"/>
</dbReference>
<dbReference type="GO" id="GO:0003911">
    <property type="term" value="F:DNA ligase (NAD+) activity"/>
    <property type="evidence" value="ECO:0007669"/>
    <property type="project" value="UniProtKB-UniRule"/>
</dbReference>
<dbReference type="InterPro" id="IPR013839">
    <property type="entry name" value="DNAligase_adenylation"/>
</dbReference>
<name>A0A2S8NUU9_9MOLU</name>
<feature type="binding site" evidence="10">
    <location>
        <position position="111"/>
    </location>
    <ligand>
        <name>NAD(+)</name>
        <dbReference type="ChEBI" id="CHEBI:57540"/>
    </ligand>
</feature>
<dbReference type="CDD" id="cd17748">
    <property type="entry name" value="BRCT_DNA_ligase_like"/>
    <property type="match status" value="1"/>
</dbReference>
<evidence type="ECO:0000256" key="8">
    <source>
        <dbReference type="ARBA" id="ARBA00023204"/>
    </source>
</evidence>
<dbReference type="SUPFAM" id="SSF47781">
    <property type="entry name" value="RuvA domain 2-like"/>
    <property type="match status" value="1"/>
</dbReference>
<dbReference type="InterPro" id="IPR036420">
    <property type="entry name" value="BRCT_dom_sf"/>
</dbReference>
<dbReference type="SMART" id="SM00532">
    <property type="entry name" value="LIGANc"/>
    <property type="match status" value="1"/>
</dbReference>
<dbReference type="GO" id="GO:0046872">
    <property type="term" value="F:metal ion binding"/>
    <property type="evidence" value="ECO:0007669"/>
    <property type="project" value="UniProtKB-KW"/>
</dbReference>
<evidence type="ECO:0000256" key="6">
    <source>
        <dbReference type="ARBA" id="ARBA00022842"/>
    </source>
</evidence>
<feature type="binding site" evidence="10">
    <location>
        <position position="134"/>
    </location>
    <ligand>
        <name>NAD(+)</name>
        <dbReference type="ChEBI" id="CHEBI:57540"/>
    </ligand>
</feature>
<dbReference type="InterPro" id="IPR001357">
    <property type="entry name" value="BRCT_dom"/>
</dbReference>
<dbReference type="EMBL" id="PUUG01000038">
    <property type="protein sequence ID" value="PQP79725.1"/>
    <property type="molecule type" value="Genomic_DNA"/>
</dbReference>
<keyword evidence="5 10" id="KW-0862">Zinc</keyword>
<dbReference type="Pfam" id="PF03120">
    <property type="entry name" value="OB_DNA_ligase"/>
    <property type="match status" value="1"/>
</dbReference>
<dbReference type="PROSITE" id="PS50172">
    <property type="entry name" value="BRCT"/>
    <property type="match status" value="1"/>
</dbReference>
<keyword evidence="2 10" id="KW-0235">DNA replication</keyword>
<reference evidence="12 13" key="1">
    <citation type="submission" date="2018-02" db="EMBL/GenBank/DDBJ databases">
        <title>Metagenomics reveals mixed infection of spiroplasma and phytoplasma in chicory.</title>
        <authorList>
            <person name="Polano C."/>
            <person name="Moruzzi S."/>
            <person name="Ermacora P."/>
            <person name="Ferrini F."/>
            <person name="Martini M."/>
            <person name="Firrao G."/>
        </authorList>
    </citation>
    <scope>NUCLEOTIDE SEQUENCE [LARGE SCALE GENOMIC DNA]</scope>
    <source>
        <strain evidence="12 13">ChiP</strain>
    </source>
</reference>
<dbReference type="AlphaFoldDB" id="A0A2S8NUU9"/>
<keyword evidence="3 10" id="KW-0479">Metal-binding</keyword>
<evidence type="ECO:0000256" key="5">
    <source>
        <dbReference type="ARBA" id="ARBA00022833"/>
    </source>
</evidence>
<dbReference type="InterPro" id="IPR004150">
    <property type="entry name" value="NAD_DNA_ligase_OB"/>
</dbReference>
<dbReference type="NCBIfam" id="NF005932">
    <property type="entry name" value="PRK07956.1"/>
    <property type="match status" value="1"/>
</dbReference>
<keyword evidence="4 10" id="KW-0227">DNA damage</keyword>
<keyword evidence="6 10" id="KW-0460">Magnesium</keyword>
<feature type="binding site" evidence="10">
    <location>
        <begin position="33"/>
        <end position="37"/>
    </location>
    <ligand>
        <name>NAD(+)</name>
        <dbReference type="ChEBI" id="CHEBI:57540"/>
    </ligand>
</feature>
<dbReference type="NCBIfam" id="TIGR00575">
    <property type="entry name" value="dnlj"/>
    <property type="match status" value="1"/>
</dbReference>
<dbReference type="InterPro" id="IPR010994">
    <property type="entry name" value="RuvA_2-like"/>
</dbReference>
<feature type="active site" description="N6-AMP-lysine intermediate" evidence="10">
    <location>
        <position position="113"/>
    </location>
</feature>
<feature type="binding site" evidence="10">
    <location>
        <position position="283"/>
    </location>
    <ligand>
        <name>NAD(+)</name>
        <dbReference type="ChEBI" id="CHEBI:57540"/>
    </ligand>
</feature>
<evidence type="ECO:0000256" key="10">
    <source>
        <dbReference type="HAMAP-Rule" id="MF_01588"/>
    </source>
</evidence>
<protein>
    <recommendedName>
        <fullName evidence="10">DNA ligase</fullName>
        <ecNumber evidence="10">6.5.1.2</ecNumber>
    </recommendedName>
    <alternativeName>
        <fullName evidence="10">Polydeoxyribonucleotide synthase [NAD(+)]</fullName>
    </alternativeName>
</protein>
<dbReference type="PANTHER" id="PTHR23389">
    <property type="entry name" value="CHROMOSOME TRANSMISSION FIDELITY FACTOR 18"/>
    <property type="match status" value="1"/>
</dbReference>
<dbReference type="Gene3D" id="3.40.50.10190">
    <property type="entry name" value="BRCT domain"/>
    <property type="match status" value="1"/>
</dbReference>
<dbReference type="Gene3D" id="1.10.287.610">
    <property type="entry name" value="Helix hairpin bin"/>
    <property type="match status" value="1"/>
</dbReference>
<evidence type="ECO:0000256" key="2">
    <source>
        <dbReference type="ARBA" id="ARBA00022705"/>
    </source>
</evidence>
<dbReference type="Gene3D" id="3.30.470.30">
    <property type="entry name" value="DNA ligase/mRNA capping enzyme"/>
    <property type="match status" value="1"/>
</dbReference>
<feature type="binding site" evidence="10">
    <location>
        <position position="400"/>
    </location>
    <ligand>
        <name>Zn(2+)</name>
        <dbReference type="ChEBI" id="CHEBI:29105"/>
    </ligand>
</feature>
<dbReference type="SUPFAM" id="SSF52113">
    <property type="entry name" value="BRCT domain"/>
    <property type="match status" value="1"/>
</dbReference>
<dbReference type="CDD" id="cd00114">
    <property type="entry name" value="LIGANc"/>
    <property type="match status" value="1"/>
</dbReference>